<keyword evidence="2" id="KW-0812">Transmembrane</keyword>
<evidence type="ECO:0000313" key="5">
    <source>
        <dbReference type="Proteomes" id="UP001140217"/>
    </source>
</evidence>
<feature type="region of interest" description="Disordered" evidence="1">
    <location>
        <begin position="92"/>
        <end position="112"/>
    </location>
</feature>
<sequence>MYASAAAAVLLSLAAAASGASLHVRDGGSQPPSDPGATTQQNGFIRGLSQVVSVCILLAMMFAFCLPGFYCVWKNRKLKKRVKDLEAVLNGGYHQDSGHGGGHGHSGKGWSG</sequence>
<feature type="region of interest" description="Disordered" evidence="1">
    <location>
        <begin position="22"/>
        <end position="41"/>
    </location>
</feature>
<dbReference type="Proteomes" id="UP001140217">
    <property type="component" value="Unassembled WGS sequence"/>
</dbReference>
<dbReference type="AlphaFoldDB" id="A0A9W8HMI1"/>
<comment type="caution">
    <text evidence="4">The sequence shown here is derived from an EMBL/GenBank/DDBJ whole genome shotgun (WGS) entry which is preliminary data.</text>
</comment>
<reference evidence="4" key="1">
    <citation type="submission" date="2022-07" db="EMBL/GenBank/DDBJ databases">
        <title>Phylogenomic reconstructions and comparative analyses of Kickxellomycotina fungi.</title>
        <authorList>
            <person name="Reynolds N.K."/>
            <person name="Stajich J.E."/>
            <person name="Barry K."/>
            <person name="Grigoriev I.V."/>
            <person name="Crous P."/>
            <person name="Smith M.E."/>
        </authorList>
    </citation>
    <scope>NUCLEOTIDE SEQUENCE</scope>
    <source>
        <strain evidence="4">NBRC 105414</strain>
    </source>
</reference>
<gene>
    <name evidence="4" type="ORF">H4R18_000783</name>
</gene>
<keyword evidence="3" id="KW-0732">Signal</keyword>
<keyword evidence="5" id="KW-1185">Reference proteome</keyword>
<keyword evidence="2" id="KW-1133">Transmembrane helix</keyword>
<keyword evidence="2" id="KW-0472">Membrane</keyword>
<evidence type="ECO:0000256" key="2">
    <source>
        <dbReference type="SAM" id="Phobius"/>
    </source>
</evidence>
<evidence type="ECO:0000256" key="1">
    <source>
        <dbReference type="SAM" id="MobiDB-lite"/>
    </source>
</evidence>
<organism evidence="4 5">
    <name type="scientific">Coemansia javaensis</name>
    <dbReference type="NCBI Taxonomy" id="2761396"/>
    <lineage>
        <taxon>Eukaryota</taxon>
        <taxon>Fungi</taxon>
        <taxon>Fungi incertae sedis</taxon>
        <taxon>Zoopagomycota</taxon>
        <taxon>Kickxellomycotina</taxon>
        <taxon>Kickxellomycetes</taxon>
        <taxon>Kickxellales</taxon>
        <taxon>Kickxellaceae</taxon>
        <taxon>Coemansia</taxon>
    </lineage>
</organism>
<feature type="signal peptide" evidence="3">
    <location>
        <begin position="1"/>
        <end position="19"/>
    </location>
</feature>
<accession>A0A9W8HMI1</accession>
<proteinExistence type="predicted"/>
<evidence type="ECO:0000256" key="3">
    <source>
        <dbReference type="SAM" id="SignalP"/>
    </source>
</evidence>
<evidence type="ECO:0000313" key="4">
    <source>
        <dbReference type="EMBL" id="KAJ2784969.1"/>
    </source>
</evidence>
<protein>
    <submittedName>
        <fullName evidence="4">Uncharacterized protein</fullName>
    </submittedName>
</protein>
<name>A0A9W8HMI1_9FUNG</name>
<dbReference type="EMBL" id="JANBUL010000017">
    <property type="protein sequence ID" value="KAJ2784969.1"/>
    <property type="molecule type" value="Genomic_DNA"/>
</dbReference>
<feature type="compositionally biased region" description="Gly residues" evidence="1">
    <location>
        <begin position="98"/>
        <end position="112"/>
    </location>
</feature>
<feature type="transmembrane region" description="Helical" evidence="2">
    <location>
        <begin position="51"/>
        <end position="73"/>
    </location>
</feature>
<feature type="chain" id="PRO_5040826637" evidence="3">
    <location>
        <begin position="20"/>
        <end position="112"/>
    </location>
</feature>